<name>A0A4Q5DRZ5_9BACE</name>
<organism evidence="1 2">
    <name type="scientific">Bacteroides xylanisolvens</name>
    <dbReference type="NCBI Taxonomy" id="371601"/>
    <lineage>
        <taxon>Bacteria</taxon>
        <taxon>Pseudomonadati</taxon>
        <taxon>Bacteroidota</taxon>
        <taxon>Bacteroidia</taxon>
        <taxon>Bacteroidales</taxon>
        <taxon>Bacteroidaceae</taxon>
        <taxon>Bacteroides</taxon>
    </lineage>
</organism>
<comment type="caution">
    <text evidence="1">The sequence shown here is derived from an EMBL/GenBank/DDBJ whole genome shotgun (WGS) entry which is preliminary data.</text>
</comment>
<dbReference type="EMBL" id="WDER01000024">
    <property type="protein sequence ID" value="KAB6082972.1"/>
    <property type="molecule type" value="Genomic_DNA"/>
</dbReference>
<sequence length="165" mass="19536">MNKIFTILLCLSMICVSQSCDNDEIGEYTPLPKLHLGETFKYQCIPENYVQLAYDTLGKVAVLNFYKEEITDLDYINYDEHTCTFSFHKGETAKYKISWDYQSETNSIRFIYSQNGMWYRMNNSKNEYILEANDGMAIRAVAYRASYDLLNVTVYRFRIEEYEEK</sequence>
<evidence type="ECO:0000313" key="1">
    <source>
        <dbReference type="EMBL" id="KAB6082972.1"/>
    </source>
</evidence>
<dbReference type="PROSITE" id="PS51257">
    <property type="entry name" value="PROKAR_LIPOPROTEIN"/>
    <property type="match status" value="1"/>
</dbReference>
<dbReference type="Proteomes" id="UP000474077">
    <property type="component" value="Unassembled WGS sequence"/>
</dbReference>
<dbReference type="RefSeq" id="WP_149923543.1">
    <property type="nucleotide sequence ID" value="NZ_RCXZ01000004.1"/>
</dbReference>
<dbReference type="AlphaFoldDB" id="A0A4Q5DRZ5"/>
<protein>
    <submittedName>
        <fullName evidence="1">Uncharacterized protein</fullName>
    </submittedName>
</protein>
<reference evidence="1 2" key="1">
    <citation type="journal article" date="2019" name="Nat. Med.">
        <title>A library of human gut bacterial isolates paired with longitudinal multiomics data enables mechanistic microbiome research.</title>
        <authorList>
            <person name="Poyet M."/>
            <person name="Groussin M."/>
            <person name="Gibbons S.M."/>
            <person name="Avila-Pacheco J."/>
            <person name="Jiang X."/>
            <person name="Kearney S.M."/>
            <person name="Perrotta A.R."/>
            <person name="Berdy B."/>
            <person name="Zhao S."/>
            <person name="Lieberman T.D."/>
            <person name="Swanson P.K."/>
            <person name="Smith M."/>
            <person name="Roesemann S."/>
            <person name="Alexander J.E."/>
            <person name="Rich S.A."/>
            <person name="Livny J."/>
            <person name="Vlamakis H."/>
            <person name="Clish C."/>
            <person name="Bullock K."/>
            <person name="Deik A."/>
            <person name="Scott J."/>
            <person name="Pierce K.A."/>
            <person name="Xavier R.J."/>
            <person name="Alm E.J."/>
        </authorList>
    </citation>
    <scope>NUCLEOTIDE SEQUENCE [LARGE SCALE GENOMIC DNA]</scope>
    <source>
        <strain evidence="1 2">BIOML-A73</strain>
    </source>
</reference>
<proteinExistence type="predicted"/>
<accession>A0A4Q5DRZ5</accession>
<gene>
    <name evidence="1" type="ORF">GA560_10685</name>
</gene>
<evidence type="ECO:0000313" key="2">
    <source>
        <dbReference type="Proteomes" id="UP000474077"/>
    </source>
</evidence>